<name>A0ABV8W506_9FLAO</name>
<evidence type="ECO:0000313" key="2">
    <source>
        <dbReference type="Proteomes" id="UP001595719"/>
    </source>
</evidence>
<proteinExistence type="predicted"/>
<dbReference type="Proteomes" id="UP001595719">
    <property type="component" value="Unassembled WGS sequence"/>
</dbReference>
<dbReference type="RefSeq" id="WP_179005905.1">
    <property type="nucleotide sequence ID" value="NZ_JBHSCO010000002.1"/>
</dbReference>
<evidence type="ECO:0000313" key="1">
    <source>
        <dbReference type="EMBL" id="MFC4390980.1"/>
    </source>
</evidence>
<gene>
    <name evidence="1" type="ORF">ACFOY0_08235</name>
</gene>
<protein>
    <recommendedName>
        <fullName evidence="3">Lipoprotein</fullName>
    </recommendedName>
</protein>
<comment type="caution">
    <text evidence="1">The sequence shown here is derived from an EMBL/GenBank/DDBJ whole genome shotgun (WGS) entry which is preliminary data.</text>
</comment>
<accession>A0ABV8W506</accession>
<sequence length="133" mass="15306">MKKWITSTFQITCIFSTSFLLNSCQSTDIYFDIQKQSLVSCNDRPLKRIIIECDSTNSKENDCIVDLYSKHTSASVKLDSIFKIYKYTKKQIFYPNCSYRITFIGSGDQGSTDLKIWLDDTGKAYKTNKPTCN</sequence>
<organism evidence="1 2">
    <name type="scientific">Flavobacterium quisquiliarum</name>
    <dbReference type="NCBI Taxonomy" id="1834436"/>
    <lineage>
        <taxon>Bacteria</taxon>
        <taxon>Pseudomonadati</taxon>
        <taxon>Bacteroidota</taxon>
        <taxon>Flavobacteriia</taxon>
        <taxon>Flavobacteriales</taxon>
        <taxon>Flavobacteriaceae</taxon>
        <taxon>Flavobacterium</taxon>
    </lineage>
</organism>
<dbReference type="EMBL" id="JBHSCO010000002">
    <property type="protein sequence ID" value="MFC4390980.1"/>
    <property type="molecule type" value="Genomic_DNA"/>
</dbReference>
<keyword evidence="2" id="KW-1185">Reference proteome</keyword>
<reference evidence="2" key="1">
    <citation type="journal article" date="2019" name="Int. J. Syst. Evol. Microbiol.">
        <title>The Global Catalogue of Microorganisms (GCM) 10K type strain sequencing project: providing services to taxonomists for standard genome sequencing and annotation.</title>
        <authorList>
            <consortium name="The Broad Institute Genomics Platform"/>
            <consortium name="The Broad Institute Genome Sequencing Center for Infectious Disease"/>
            <person name="Wu L."/>
            <person name="Ma J."/>
        </authorList>
    </citation>
    <scope>NUCLEOTIDE SEQUENCE [LARGE SCALE GENOMIC DNA]</scope>
    <source>
        <strain evidence="2">CGMCC 1.15345</strain>
    </source>
</reference>
<evidence type="ECO:0008006" key="3">
    <source>
        <dbReference type="Google" id="ProtNLM"/>
    </source>
</evidence>